<reference evidence="2" key="1">
    <citation type="submission" date="2013-09" db="EMBL/GenBank/DDBJ databases">
        <title>Complete nucleotide sequence of Streptomyces linear plasmid pFRL6.</title>
        <authorList>
            <person name="Chen Z."/>
            <person name="Fang P."/>
            <person name="Qin Z."/>
        </authorList>
    </citation>
    <scope>NUCLEOTIDE SEQUENCE</scope>
    <source>
        <plasmid evidence="2">pFRL6</plasmid>
    </source>
</reference>
<proteinExistence type="predicted"/>
<feature type="compositionally biased region" description="Basic and acidic residues" evidence="1">
    <location>
        <begin position="55"/>
        <end position="79"/>
    </location>
</feature>
<evidence type="ECO:0000256" key="1">
    <source>
        <dbReference type="SAM" id="MobiDB-lite"/>
    </source>
</evidence>
<dbReference type="RefSeq" id="WP_024127627.1">
    <property type="nucleotide sequence ID" value="NC_023286.1"/>
</dbReference>
<gene>
    <name evidence="2" type="ORF">pFRL6_304</name>
</gene>
<feature type="compositionally biased region" description="Polar residues" evidence="1">
    <location>
        <begin position="45"/>
        <end position="54"/>
    </location>
</feature>
<feature type="region of interest" description="Disordered" evidence="1">
    <location>
        <begin position="13"/>
        <end position="79"/>
    </location>
</feature>
<sequence length="99" mass="11187">MFCTLRSRLADLIRRRQSDEQPDNVRVRLPPPRPPQGAAQALEQDAQTAPTATSDRADGPVRTGPERVDLSQLGPDERQVRRHMVDAIARYGWEKDRTA</sequence>
<geneLocation type="plasmid" evidence="2">
    <name>pFRL6</name>
</geneLocation>
<dbReference type="AlphaFoldDB" id="V9ZAD6"/>
<name>V9ZAD6_9ACTN</name>
<dbReference type="EMBL" id="KF602051">
    <property type="protein sequence ID" value="AHE40391.1"/>
    <property type="molecule type" value="Genomic_DNA"/>
</dbReference>
<protein>
    <submittedName>
        <fullName evidence="2">Uncharacterized protein</fullName>
    </submittedName>
</protein>
<organism evidence="2">
    <name type="scientific">Streptomyces sp. F12</name>
    <dbReference type="NCBI Taxonomy" id="1436084"/>
    <lineage>
        <taxon>Bacteria</taxon>
        <taxon>Bacillati</taxon>
        <taxon>Actinomycetota</taxon>
        <taxon>Actinomycetes</taxon>
        <taxon>Kitasatosporales</taxon>
        <taxon>Streptomycetaceae</taxon>
        <taxon>Streptomyces</taxon>
    </lineage>
</organism>
<keyword evidence="2" id="KW-0614">Plasmid</keyword>
<feature type="compositionally biased region" description="Basic and acidic residues" evidence="1">
    <location>
        <begin position="13"/>
        <end position="26"/>
    </location>
</feature>
<accession>V9ZAD6</accession>
<evidence type="ECO:0000313" key="2">
    <source>
        <dbReference type="EMBL" id="AHE40391.1"/>
    </source>
</evidence>